<dbReference type="InterPro" id="IPR009057">
    <property type="entry name" value="Homeodomain-like_sf"/>
</dbReference>
<proteinExistence type="predicted"/>
<dbReference type="RefSeq" id="XP_036357216.1">
    <property type="nucleotide sequence ID" value="XM_036501323.1"/>
</dbReference>
<dbReference type="InterPro" id="IPR002492">
    <property type="entry name" value="Transposase_Tc1-like"/>
</dbReference>
<dbReference type="Proteomes" id="UP000515154">
    <property type="component" value="Linkage group LG3"/>
</dbReference>
<protein>
    <submittedName>
        <fullName evidence="3">Uncharacterized protein LOC118762572</fullName>
    </submittedName>
</protein>
<dbReference type="GO" id="GO:0015074">
    <property type="term" value="P:DNA integration"/>
    <property type="evidence" value="ECO:0007669"/>
    <property type="project" value="InterPro"/>
</dbReference>
<organism evidence="2 3">
    <name type="scientific">Octopus sinensis</name>
    <name type="common">East Asian common octopus</name>
    <dbReference type="NCBI Taxonomy" id="2607531"/>
    <lineage>
        <taxon>Eukaryota</taxon>
        <taxon>Metazoa</taxon>
        <taxon>Spiralia</taxon>
        <taxon>Lophotrochozoa</taxon>
        <taxon>Mollusca</taxon>
        <taxon>Cephalopoda</taxon>
        <taxon>Coleoidea</taxon>
        <taxon>Octopodiformes</taxon>
        <taxon>Octopoda</taxon>
        <taxon>Incirrata</taxon>
        <taxon>Octopodidae</taxon>
        <taxon>Octopus</taxon>
    </lineage>
</organism>
<dbReference type="Pfam" id="PF13384">
    <property type="entry name" value="HTH_23"/>
    <property type="match status" value="1"/>
</dbReference>
<dbReference type="KEGG" id="osn:118762572"/>
<dbReference type="GO" id="GO:0003677">
    <property type="term" value="F:DNA binding"/>
    <property type="evidence" value="ECO:0007669"/>
    <property type="project" value="InterPro"/>
</dbReference>
<evidence type="ECO:0000259" key="1">
    <source>
        <dbReference type="Pfam" id="PF01498"/>
    </source>
</evidence>
<feature type="domain" description="Transposase Tc1-like" evidence="1">
    <location>
        <begin position="117"/>
        <end position="179"/>
    </location>
</feature>
<dbReference type="SUPFAM" id="SSF46689">
    <property type="entry name" value="Homeodomain-like"/>
    <property type="match status" value="1"/>
</dbReference>
<name>A0A7E6ENK0_9MOLL</name>
<evidence type="ECO:0000313" key="3">
    <source>
        <dbReference type="RefSeq" id="XP_036357216.1"/>
    </source>
</evidence>
<dbReference type="AlphaFoldDB" id="A0A7E6ENK0"/>
<reference evidence="3" key="1">
    <citation type="submission" date="2025-08" db="UniProtKB">
        <authorList>
            <consortium name="RefSeq"/>
        </authorList>
    </citation>
    <scope>IDENTIFICATION</scope>
</reference>
<accession>A0A7E6ENK0</accession>
<gene>
    <name evidence="3" type="primary">LOC118762572</name>
</gene>
<sequence length="181" mass="20463">MKVALIYLGQTILQNQSIGRLSKPIKNEPITTTGNSYVIRKRYLKFIRMTDILNFQRGQIVGACIVGASITKTTEMCGVSRSTVSKVITAFEKEEKISSLKQNSGRKPKLSDMDRQTLMRIVTKDHKSTAPKLNDHLENPVSTKAVRWVLHKARFHGWAAIRKPLLAKTNIAKCLEWSKNL</sequence>
<evidence type="ECO:0000313" key="2">
    <source>
        <dbReference type="Proteomes" id="UP000515154"/>
    </source>
</evidence>
<dbReference type="GO" id="GO:0006313">
    <property type="term" value="P:DNA transposition"/>
    <property type="evidence" value="ECO:0007669"/>
    <property type="project" value="InterPro"/>
</dbReference>
<keyword evidence="2" id="KW-1185">Reference proteome</keyword>
<dbReference type="Pfam" id="PF01498">
    <property type="entry name" value="HTH_Tnp_Tc3_2"/>
    <property type="match status" value="1"/>
</dbReference>